<gene>
    <name evidence="1" type="ORF">JQS43_06945</name>
</gene>
<accession>A0A895YL63</accession>
<dbReference type="RefSeq" id="WP_239678243.1">
    <property type="nucleotide sequence ID" value="NZ_CP070499.1"/>
</dbReference>
<reference evidence="1" key="1">
    <citation type="submission" date="2021-02" db="EMBL/GenBank/DDBJ databases">
        <title>Natrosporangium hydrolyticum gen. nov., sp. nov, a haloalkaliphilic actinobacterium from a soda solonchak soil.</title>
        <authorList>
            <person name="Sorokin D.Y."/>
            <person name="Khijniak T.V."/>
            <person name="Zakharycheva A.P."/>
            <person name="Boueva O.V."/>
            <person name="Ariskina E.V."/>
            <person name="Hahnke R.L."/>
            <person name="Bunk B."/>
            <person name="Sproer C."/>
            <person name="Schumann P."/>
            <person name="Evtushenko L.I."/>
            <person name="Kublanov I.V."/>
        </authorList>
    </citation>
    <scope>NUCLEOTIDE SEQUENCE</scope>
    <source>
        <strain evidence="1">DSM 106523</strain>
    </source>
</reference>
<dbReference type="EMBL" id="CP070499">
    <property type="protein sequence ID" value="QSB16043.1"/>
    <property type="molecule type" value="Genomic_DNA"/>
</dbReference>
<dbReference type="KEGG" id="nhy:JQS43_06945"/>
<dbReference type="AlphaFoldDB" id="A0A895YL63"/>
<dbReference type="Proteomes" id="UP000662857">
    <property type="component" value="Chromosome"/>
</dbReference>
<protein>
    <submittedName>
        <fullName evidence="1">Uncharacterized protein</fullName>
    </submittedName>
</protein>
<name>A0A895YL63_9ACTN</name>
<keyword evidence="2" id="KW-1185">Reference proteome</keyword>
<organism evidence="1 2">
    <name type="scientific">Natronosporangium hydrolyticum</name>
    <dbReference type="NCBI Taxonomy" id="2811111"/>
    <lineage>
        <taxon>Bacteria</taxon>
        <taxon>Bacillati</taxon>
        <taxon>Actinomycetota</taxon>
        <taxon>Actinomycetes</taxon>
        <taxon>Micromonosporales</taxon>
        <taxon>Micromonosporaceae</taxon>
        <taxon>Natronosporangium</taxon>
    </lineage>
</organism>
<sequence>MSNRWFTHREILTRETEETFLPPGLGGLLTDVLDDAVRTPVPIPGEHSPASRTGANE</sequence>
<evidence type="ECO:0000313" key="2">
    <source>
        <dbReference type="Proteomes" id="UP000662857"/>
    </source>
</evidence>
<proteinExistence type="predicted"/>
<evidence type="ECO:0000313" key="1">
    <source>
        <dbReference type="EMBL" id="QSB16043.1"/>
    </source>
</evidence>